<accession>A0ACC0BH85</accession>
<protein>
    <submittedName>
        <fullName evidence="1">Uncharacterized protein</fullName>
    </submittedName>
</protein>
<gene>
    <name evidence="1" type="ORF">M9H77_12328</name>
</gene>
<evidence type="ECO:0000313" key="1">
    <source>
        <dbReference type="EMBL" id="KAI5671964.1"/>
    </source>
</evidence>
<sequence>MEEVPVHVSGLIWIGDRETCYTDLQCRRFGCNLFQCYSSAPRRLVEIIDRTGLGGVFRCGYIGLDHALITVLALWGLGLDGAVVIGPSWSVHPKQYWIDVIERLLGVRLSLNHFSGYKVKKEPLEAWILRAFTGSETDDDLILRAYGFIFLLIGGHMLPDFSGNLVHSAVHGGFGSCTTDRRGLGFSSDLGVVAYTYIAAPADDRDYGRPSRSSWRNMVHNI</sequence>
<comment type="caution">
    <text evidence="1">The sequence shown here is derived from an EMBL/GenBank/DDBJ whole genome shotgun (WGS) entry which is preliminary data.</text>
</comment>
<dbReference type="Proteomes" id="UP001060085">
    <property type="component" value="Linkage Group LG03"/>
</dbReference>
<name>A0ACC0BH85_CATRO</name>
<keyword evidence="2" id="KW-1185">Reference proteome</keyword>
<organism evidence="1 2">
    <name type="scientific">Catharanthus roseus</name>
    <name type="common">Madagascar periwinkle</name>
    <name type="synonym">Vinca rosea</name>
    <dbReference type="NCBI Taxonomy" id="4058"/>
    <lineage>
        <taxon>Eukaryota</taxon>
        <taxon>Viridiplantae</taxon>
        <taxon>Streptophyta</taxon>
        <taxon>Embryophyta</taxon>
        <taxon>Tracheophyta</taxon>
        <taxon>Spermatophyta</taxon>
        <taxon>Magnoliopsida</taxon>
        <taxon>eudicotyledons</taxon>
        <taxon>Gunneridae</taxon>
        <taxon>Pentapetalae</taxon>
        <taxon>asterids</taxon>
        <taxon>lamiids</taxon>
        <taxon>Gentianales</taxon>
        <taxon>Apocynaceae</taxon>
        <taxon>Rauvolfioideae</taxon>
        <taxon>Vinceae</taxon>
        <taxon>Catharanthinae</taxon>
        <taxon>Catharanthus</taxon>
    </lineage>
</organism>
<evidence type="ECO:0000313" key="2">
    <source>
        <dbReference type="Proteomes" id="UP001060085"/>
    </source>
</evidence>
<reference evidence="2" key="1">
    <citation type="journal article" date="2023" name="Nat. Plants">
        <title>Single-cell RNA sequencing provides a high-resolution roadmap for understanding the multicellular compartmentation of specialized metabolism.</title>
        <authorList>
            <person name="Sun S."/>
            <person name="Shen X."/>
            <person name="Li Y."/>
            <person name="Li Y."/>
            <person name="Wang S."/>
            <person name="Li R."/>
            <person name="Zhang H."/>
            <person name="Shen G."/>
            <person name="Guo B."/>
            <person name="Wei J."/>
            <person name="Xu J."/>
            <person name="St-Pierre B."/>
            <person name="Chen S."/>
            <person name="Sun C."/>
        </authorList>
    </citation>
    <scope>NUCLEOTIDE SEQUENCE [LARGE SCALE GENOMIC DNA]</scope>
</reference>
<proteinExistence type="predicted"/>
<dbReference type="EMBL" id="CM044703">
    <property type="protein sequence ID" value="KAI5671964.1"/>
    <property type="molecule type" value="Genomic_DNA"/>
</dbReference>